<dbReference type="InterPro" id="IPR038357">
    <property type="entry name" value="KEN_sf"/>
</dbReference>
<dbReference type="Pfam" id="PF06479">
    <property type="entry name" value="Ribonuc_2-5A"/>
    <property type="match status" value="1"/>
</dbReference>
<dbReference type="EMBL" id="DF973370">
    <property type="protein sequence ID" value="GAU28260.1"/>
    <property type="molecule type" value="Genomic_DNA"/>
</dbReference>
<dbReference type="GO" id="GO:0006397">
    <property type="term" value="P:mRNA processing"/>
    <property type="evidence" value="ECO:0007669"/>
    <property type="project" value="InterPro"/>
</dbReference>
<dbReference type="GO" id="GO:0004540">
    <property type="term" value="F:RNA nuclease activity"/>
    <property type="evidence" value="ECO:0007669"/>
    <property type="project" value="InterPro"/>
</dbReference>
<dbReference type="Proteomes" id="UP000242715">
    <property type="component" value="Unassembled WGS sequence"/>
</dbReference>
<keyword evidence="5" id="KW-1185">Reference proteome</keyword>
<feature type="domain" description="KEN" evidence="3">
    <location>
        <begin position="81"/>
        <end position="216"/>
    </location>
</feature>
<reference evidence="5" key="1">
    <citation type="journal article" date="2017" name="Front. Plant Sci.">
        <title>Climate Clever Clovers: New Paradigm to Reduce the Environmental Footprint of Ruminants by Breeding Low Methanogenic Forages Utilizing Haplotype Variation.</title>
        <authorList>
            <person name="Kaur P."/>
            <person name="Appels R."/>
            <person name="Bayer P.E."/>
            <person name="Keeble-Gagnere G."/>
            <person name="Wang J."/>
            <person name="Hirakawa H."/>
            <person name="Shirasawa K."/>
            <person name="Vercoe P."/>
            <person name="Stefanova K."/>
            <person name="Durmic Z."/>
            <person name="Nichols P."/>
            <person name="Revell C."/>
            <person name="Isobe S.N."/>
            <person name="Edwards D."/>
            <person name="Erskine W."/>
        </authorList>
    </citation>
    <scope>NUCLEOTIDE SEQUENCE [LARGE SCALE GENOMIC DNA]</scope>
    <source>
        <strain evidence="5">cv. Daliak</strain>
    </source>
</reference>
<dbReference type="Gene3D" id="1.20.1440.180">
    <property type="entry name" value="KEN domain"/>
    <property type="match status" value="1"/>
</dbReference>
<dbReference type="AlphaFoldDB" id="A0A2Z6MX24"/>
<evidence type="ECO:0000256" key="2">
    <source>
        <dbReference type="ARBA" id="ARBA00022840"/>
    </source>
</evidence>
<protein>
    <recommendedName>
        <fullName evidence="3">KEN domain-containing protein</fullName>
    </recommendedName>
</protein>
<gene>
    <name evidence="4" type="ORF">TSUD_118670</name>
</gene>
<dbReference type="OrthoDB" id="1449333at2759"/>
<proteinExistence type="predicted"/>
<dbReference type="InterPro" id="IPR010513">
    <property type="entry name" value="KEN_dom"/>
</dbReference>
<dbReference type="PROSITE" id="PS51392">
    <property type="entry name" value="KEN"/>
    <property type="match status" value="1"/>
</dbReference>
<name>A0A2Z6MX24_TRISU</name>
<dbReference type="GO" id="GO:0005524">
    <property type="term" value="F:ATP binding"/>
    <property type="evidence" value="ECO:0007669"/>
    <property type="project" value="UniProtKB-KW"/>
</dbReference>
<evidence type="ECO:0000313" key="4">
    <source>
        <dbReference type="EMBL" id="GAU28260.1"/>
    </source>
</evidence>
<keyword evidence="1" id="KW-0547">Nucleotide-binding</keyword>
<sequence>MIFHDFRAKISLSRCRDPNLPSRNKYEDMDALADIVNYCLTYGATTPGLVLSQEVAQLVLSLSVPYMPNIVHSNHVSFWSSVKRMHCLSEASMKLLAIDHDEIVSLEEDKIDLHGGNESWRATIDAKYPTLWDVVTDFGGFGGHLHVTWTRDLIRFIRNTYHHRNHEAIKLLLGGETPTNVDGLFSSLLPVLLARIYEVASTNWMSDEVFVSLLGNDF</sequence>
<evidence type="ECO:0000313" key="5">
    <source>
        <dbReference type="Proteomes" id="UP000242715"/>
    </source>
</evidence>
<evidence type="ECO:0000259" key="3">
    <source>
        <dbReference type="PROSITE" id="PS51392"/>
    </source>
</evidence>
<organism evidence="4 5">
    <name type="scientific">Trifolium subterraneum</name>
    <name type="common">Subterranean clover</name>
    <dbReference type="NCBI Taxonomy" id="3900"/>
    <lineage>
        <taxon>Eukaryota</taxon>
        <taxon>Viridiplantae</taxon>
        <taxon>Streptophyta</taxon>
        <taxon>Embryophyta</taxon>
        <taxon>Tracheophyta</taxon>
        <taxon>Spermatophyta</taxon>
        <taxon>Magnoliopsida</taxon>
        <taxon>eudicotyledons</taxon>
        <taxon>Gunneridae</taxon>
        <taxon>Pentapetalae</taxon>
        <taxon>rosids</taxon>
        <taxon>fabids</taxon>
        <taxon>Fabales</taxon>
        <taxon>Fabaceae</taxon>
        <taxon>Papilionoideae</taxon>
        <taxon>50 kb inversion clade</taxon>
        <taxon>NPAAA clade</taxon>
        <taxon>Hologalegina</taxon>
        <taxon>IRL clade</taxon>
        <taxon>Trifolieae</taxon>
        <taxon>Trifolium</taxon>
    </lineage>
</organism>
<accession>A0A2Z6MX24</accession>
<evidence type="ECO:0000256" key="1">
    <source>
        <dbReference type="ARBA" id="ARBA00022741"/>
    </source>
</evidence>
<keyword evidence="2" id="KW-0067">ATP-binding</keyword>